<proteinExistence type="predicted"/>
<evidence type="ECO:0000313" key="2">
    <source>
        <dbReference type="Proteomes" id="UP000240493"/>
    </source>
</evidence>
<dbReference type="EMBL" id="KZ679264">
    <property type="protein sequence ID" value="PTB39720.1"/>
    <property type="molecule type" value="Genomic_DNA"/>
</dbReference>
<name>A0A2T3Z4P4_TRIA4</name>
<gene>
    <name evidence="1" type="ORF">M441DRAFT_59723</name>
</gene>
<dbReference type="AlphaFoldDB" id="A0A2T3Z4P4"/>
<keyword evidence="2" id="KW-1185">Reference proteome</keyword>
<accession>A0A2T3Z4P4</accession>
<reference evidence="1 2" key="1">
    <citation type="submission" date="2016-07" db="EMBL/GenBank/DDBJ databases">
        <title>Multiple horizontal gene transfer events from other fungi enriched the ability of initially mycotrophic Trichoderma (Ascomycota) to feed on dead plant biomass.</title>
        <authorList>
            <consortium name="DOE Joint Genome Institute"/>
            <person name="Aerts A."/>
            <person name="Atanasova L."/>
            <person name="Chenthamara K."/>
            <person name="Zhang J."/>
            <person name="Grujic M."/>
            <person name="Henrissat B."/>
            <person name="Kuo A."/>
            <person name="Salamov A."/>
            <person name="Lipzen A."/>
            <person name="Labutti K."/>
            <person name="Barry K."/>
            <person name="Miao Y."/>
            <person name="Rahimi M.J."/>
            <person name="Shen Q."/>
            <person name="Grigoriev I.V."/>
            <person name="Kubicek C.P."/>
            <person name="Druzhinina I.S."/>
        </authorList>
    </citation>
    <scope>NUCLEOTIDE SEQUENCE [LARGE SCALE GENOMIC DNA]</scope>
    <source>
        <strain evidence="1 2">CBS 433.97</strain>
    </source>
</reference>
<dbReference type="Proteomes" id="UP000240493">
    <property type="component" value="Unassembled WGS sequence"/>
</dbReference>
<evidence type="ECO:0000313" key="1">
    <source>
        <dbReference type="EMBL" id="PTB39720.1"/>
    </source>
</evidence>
<dbReference type="OrthoDB" id="10538067at2759"/>
<organism evidence="1 2">
    <name type="scientific">Trichoderma asperellum (strain ATCC 204424 / CBS 433.97 / NBRC 101777)</name>
    <dbReference type="NCBI Taxonomy" id="1042311"/>
    <lineage>
        <taxon>Eukaryota</taxon>
        <taxon>Fungi</taxon>
        <taxon>Dikarya</taxon>
        <taxon>Ascomycota</taxon>
        <taxon>Pezizomycotina</taxon>
        <taxon>Sordariomycetes</taxon>
        <taxon>Hypocreomycetidae</taxon>
        <taxon>Hypocreales</taxon>
        <taxon>Hypocreaceae</taxon>
        <taxon>Trichoderma</taxon>
    </lineage>
</organism>
<protein>
    <submittedName>
        <fullName evidence="1">Uncharacterized protein</fullName>
    </submittedName>
</protein>
<sequence length="103" mass="11135">MALARGHEPAAIGCPGLASNRPTCLAYISTYILDESTLTHILYLYSRARPGSMCMGLQRATAGHSGVVCLSLHRWPATYRFPAALPAAHRPSDMPLSIFDIHA</sequence>